<reference evidence="2 3" key="1">
    <citation type="submission" date="2019-10" db="EMBL/GenBank/DDBJ databases">
        <authorList>
            <person name="Nie G."/>
            <person name="Ming H."/>
            <person name="Yi B."/>
        </authorList>
    </citation>
    <scope>NUCLEOTIDE SEQUENCE [LARGE SCALE GENOMIC DNA]</scope>
    <source>
        <strain evidence="2 3">CFH 90414</strain>
    </source>
</reference>
<organism evidence="2 3">
    <name type="scientific">Agromyces agglutinans</name>
    <dbReference type="NCBI Taxonomy" id="2662258"/>
    <lineage>
        <taxon>Bacteria</taxon>
        <taxon>Bacillati</taxon>
        <taxon>Actinomycetota</taxon>
        <taxon>Actinomycetes</taxon>
        <taxon>Micrococcales</taxon>
        <taxon>Microbacteriaceae</taxon>
        <taxon>Agromyces</taxon>
    </lineage>
</organism>
<proteinExistence type="predicted"/>
<dbReference type="EMBL" id="WJIF01000001">
    <property type="protein sequence ID" value="MRG58779.1"/>
    <property type="molecule type" value="Genomic_DNA"/>
</dbReference>
<gene>
    <name evidence="2" type="ORF">GE115_02660</name>
</gene>
<feature type="compositionally biased region" description="Basic and acidic residues" evidence="1">
    <location>
        <begin position="167"/>
        <end position="177"/>
    </location>
</feature>
<keyword evidence="3" id="KW-1185">Reference proteome</keyword>
<comment type="caution">
    <text evidence="2">The sequence shown here is derived from an EMBL/GenBank/DDBJ whole genome shotgun (WGS) entry which is preliminary data.</text>
</comment>
<accession>A0A6I2F2M5</accession>
<sequence>MGRSNDGDAARDTREVASAEAARERKREWARRYRLEHPEEHAAKRRRWIEANRDRIRESNARWRAEHLERAREINRESMRRAAARKRRDAAQRAKARERARLWREAHPDRVRDYQREWVAANSEKVREYYNRYYRAHRDEVNARATARRDADPEGTKQRQQAWAASHQERRAELQRERRADPAVYAAELEANAAARRLKRALARAGLPPKRLHPSTAAERRANDRAADAFFADPAFTGRLQQLQEFCNALVKHMLNYHAGMREFAESYISTRQRMGLPSVQVDDVMWARAVDIVLDKERRRVDLLTSRDVAAAVRTTKETLRQAQRREQLDWIVGATVTNVQGNRAALLADAELENRARRLRGKPAIALERLVVMIAMQEASERVSTDLLDGAATRRALGEAITRLAEPEGAKTRAMSGRDRLGYYGGRGTRQTARPRTDPGARR</sequence>
<feature type="region of interest" description="Disordered" evidence="1">
    <location>
        <begin position="1"/>
        <end position="27"/>
    </location>
</feature>
<dbReference type="Proteomes" id="UP000431080">
    <property type="component" value="Unassembled WGS sequence"/>
</dbReference>
<dbReference type="AlphaFoldDB" id="A0A6I2F2M5"/>
<evidence type="ECO:0000313" key="3">
    <source>
        <dbReference type="Proteomes" id="UP000431080"/>
    </source>
</evidence>
<name>A0A6I2F2M5_9MICO</name>
<protein>
    <submittedName>
        <fullName evidence="2">Uncharacterized protein</fullName>
    </submittedName>
</protein>
<feature type="region of interest" description="Disordered" evidence="1">
    <location>
        <begin position="142"/>
        <end position="177"/>
    </location>
</feature>
<feature type="region of interest" description="Disordered" evidence="1">
    <location>
        <begin position="410"/>
        <end position="445"/>
    </location>
</feature>
<feature type="compositionally biased region" description="Basic and acidic residues" evidence="1">
    <location>
        <begin position="410"/>
        <end position="423"/>
    </location>
</feature>
<evidence type="ECO:0000256" key="1">
    <source>
        <dbReference type="SAM" id="MobiDB-lite"/>
    </source>
</evidence>
<feature type="compositionally biased region" description="Basic and acidic residues" evidence="1">
    <location>
        <begin position="142"/>
        <end position="157"/>
    </location>
</feature>
<dbReference type="RefSeq" id="WP_153683203.1">
    <property type="nucleotide sequence ID" value="NZ_WJIF01000001.1"/>
</dbReference>
<evidence type="ECO:0000313" key="2">
    <source>
        <dbReference type="EMBL" id="MRG58779.1"/>
    </source>
</evidence>